<evidence type="ECO:0008006" key="3">
    <source>
        <dbReference type="Google" id="ProtNLM"/>
    </source>
</evidence>
<evidence type="ECO:0000313" key="2">
    <source>
        <dbReference type="Proteomes" id="UP000321513"/>
    </source>
</evidence>
<dbReference type="OrthoDB" id="9814490at2"/>
<dbReference type="Gene3D" id="2.160.10.10">
    <property type="entry name" value="Hexapeptide repeat proteins"/>
    <property type="match status" value="1"/>
</dbReference>
<proteinExistence type="predicted"/>
<keyword evidence="2" id="KW-1185">Reference proteome</keyword>
<name>A0A512BEQ9_9BACT</name>
<dbReference type="EMBL" id="BJYT01000011">
    <property type="protein sequence ID" value="GEO10451.1"/>
    <property type="molecule type" value="Genomic_DNA"/>
</dbReference>
<organism evidence="1 2">
    <name type="scientific">Segetibacter aerophilus</name>
    <dbReference type="NCBI Taxonomy" id="670293"/>
    <lineage>
        <taxon>Bacteria</taxon>
        <taxon>Pseudomonadati</taxon>
        <taxon>Bacteroidota</taxon>
        <taxon>Chitinophagia</taxon>
        <taxon>Chitinophagales</taxon>
        <taxon>Chitinophagaceae</taxon>
        <taxon>Segetibacter</taxon>
    </lineage>
</organism>
<protein>
    <recommendedName>
        <fullName evidence="3">Transferase</fullName>
    </recommendedName>
</protein>
<evidence type="ECO:0000313" key="1">
    <source>
        <dbReference type="EMBL" id="GEO10451.1"/>
    </source>
</evidence>
<dbReference type="SUPFAM" id="SSF51161">
    <property type="entry name" value="Trimeric LpxA-like enzymes"/>
    <property type="match status" value="1"/>
</dbReference>
<comment type="caution">
    <text evidence="1">The sequence shown here is derived from an EMBL/GenBank/DDBJ whole genome shotgun (WGS) entry which is preliminary data.</text>
</comment>
<reference evidence="1 2" key="1">
    <citation type="submission" date="2019-07" db="EMBL/GenBank/DDBJ databases">
        <title>Whole genome shotgun sequence of Segetibacter aerophilus NBRC 106135.</title>
        <authorList>
            <person name="Hosoyama A."/>
            <person name="Uohara A."/>
            <person name="Ohji S."/>
            <person name="Ichikawa N."/>
        </authorList>
    </citation>
    <scope>NUCLEOTIDE SEQUENCE [LARGE SCALE GENOMIC DNA]</scope>
    <source>
        <strain evidence="1 2">NBRC 106135</strain>
    </source>
</reference>
<dbReference type="RefSeq" id="WP_147204568.1">
    <property type="nucleotide sequence ID" value="NZ_BJYT01000011.1"/>
</dbReference>
<gene>
    <name evidence="1" type="ORF">SAE01_29470</name>
</gene>
<sequence>MILKLFTFLFPWFIRRILLNKLFNYKIDPKASIGFAWIFPKELQMAAGAKIDHFTVAVNLDCIEMGVNTIIGRSNWITGYSTNIGGVHFKHQKERRAKLILRNNAAITKSHHLDCTNLIYIGEFSTIAGYNSQLLTHSINVLENIQDSRPIYIGSYTFVGTNVVILGGANLPDYSVLGAKSLLNKSFSKNWALYGGVPAKELQSIPRDSKYFYRTEGFVY</sequence>
<dbReference type="InterPro" id="IPR011004">
    <property type="entry name" value="Trimer_LpxA-like_sf"/>
</dbReference>
<accession>A0A512BEQ9</accession>
<dbReference type="Proteomes" id="UP000321513">
    <property type="component" value="Unassembled WGS sequence"/>
</dbReference>
<dbReference type="AlphaFoldDB" id="A0A512BEQ9"/>